<feature type="non-terminal residue" evidence="1">
    <location>
        <position position="534"/>
    </location>
</feature>
<dbReference type="Proteomes" id="UP000324800">
    <property type="component" value="Unassembled WGS sequence"/>
</dbReference>
<sequence length="534" mass="58651">MRRSSGDSSVSIITLTSDSITPITVQYVVMIIDSGFFAIQQSNKAQLILSNIEFIGAGTVKQEGLALLLIEYSSFRLSTNISTISPFIQAIRGQLEINSCSFGTSLETNLGSPAIQTSSQCTNIKFKQTIFSNLHSIITNGEQKASGAVIEMGEKTEFEFTDCTFIHCIDSSSDIQHSTGAVCIILKSSDSLIHQYSDEQTIQSTISFNYCQFTGCIGGSSGAIQSISNQSQLNLRLNIIIDKCSFDNCGNENSIVGACSFNGQSEYNNYGEISVTNSRFKNCVGIKAGGILFGENMQPINARNNVFSIINFEQTKCLVTTDIFFSSKELLDQAGGISSILQGYKYEQNQQQSTIGQIKIQGFSSNFAPYLDCATRNGTEQCEQIPCGLELNIIPEQCEYIEDEDKDQECQQKCVPTLITPINECGCLTVNDPRQECKQVCIPKKDSLINEDCPCFLIGDPRAACKKLCIPDKETEVNDQCPCLDIGDPRSECKKLCIPDKETEVNDQCPCLDIGDPRSECKKLCIPDKETEVN</sequence>
<evidence type="ECO:0000313" key="2">
    <source>
        <dbReference type="Proteomes" id="UP000324800"/>
    </source>
</evidence>
<dbReference type="AlphaFoldDB" id="A0A5J4TWC7"/>
<organism evidence="1 2">
    <name type="scientific">Streblomastix strix</name>
    <dbReference type="NCBI Taxonomy" id="222440"/>
    <lineage>
        <taxon>Eukaryota</taxon>
        <taxon>Metamonada</taxon>
        <taxon>Preaxostyla</taxon>
        <taxon>Oxymonadida</taxon>
        <taxon>Streblomastigidae</taxon>
        <taxon>Streblomastix</taxon>
    </lineage>
</organism>
<reference evidence="1 2" key="1">
    <citation type="submission" date="2019-03" db="EMBL/GenBank/DDBJ databases">
        <title>Single cell metagenomics reveals metabolic interactions within the superorganism composed of flagellate Streblomastix strix and complex community of Bacteroidetes bacteria on its surface.</title>
        <authorList>
            <person name="Treitli S.C."/>
            <person name="Kolisko M."/>
            <person name="Husnik F."/>
            <person name="Keeling P."/>
            <person name="Hampl V."/>
        </authorList>
    </citation>
    <scope>NUCLEOTIDE SEQUENCE [LARGE SCALE GENOMIC DNA]</scope>
    <source>
        <strain evidence="1">ST1C</strain>
    </source>
</reference>
<dbReference type="EMBL" id="SNRW01024511">
    <property type="protein sequence ID" value="KAA6362213.1"/>
    <property type="molecule type" value="Genomic_DNA"/>
</dbReference>
<evidence type="ECO:0000313" key="1">
    <source>
        <dbReference type="EMBL" id="KAA6362213.1"/>
    </source>
</evidence>
<protein>
    <submittedName>
        <fullName evidence="1">Uncharacterized protein</fullName>
    </submittedName>
</protein>
<dbReference type="InterPro" id="IPR011050">
    <property type="entry name" value="Pectin_lyase_fold/virulence"/>
</dbReference>
<proteinExistence type="predicted"/>
<accession>A0A5J4TWC7</accession>
<name>A0A5J4TWC7_9EUKA</name>
<gene>
    <name evidence="1" type="ORF">EZS28_042260</name>
</gene>
<comment type="caution">
    <text evidence="1">The sequence shown here is derived from an EMBL/GenBank/DDBJ whole genome shotgun (WGS) entry which is preliminary data.</text>
</comment>
<dbReference type="SUPFAM" id="SSF51126">
    <property type="entry name" value="Pectin lyase-like"/>
    <property type="match status" value="1"/>
</dbReference>